<reference evidence="2" key="1">
    <citation type="submission" date="2021-09" db="EMBL/GenBank/DDBJ databases">
        <authorList>
            <person name="Martin H S."/>
        </authorList>
    </citation>
    <scope>NUCLEOTIDE SEQUENCE</scope>
</reference>
<evidence type="ECO:0000313" key="2">
    <source>
        <dbReference type="EMBL" id="CAG9559059.1"/>
    </source>
</evidence>
<name>A0A8J2VXR9_9NEOP</name>
<dbReference type="AlphaFoldDB" id="A0A8J2VXR9"/>
<protein>
    <submittedName>
        <fullName evidence="2">(African queen) hypothetical protein</fullName>
    </submittedName>
</protein>
<organism evidence="2 3">
    <name type="scientific">Danaus chrysippus</name>
    <name type="common">African queen</name>
    <dbReference type="NCBI Taxonomy" id="151541"/>
    <lineage>
        <taxon>Eukaryota</taxon>
        <taxon>Metazoa</taxon>
        <taxon>Ecdysozoa</taxon>
        <taxon>Arthropoda</taxon>
        <taxon>Hexapoda</taxon>
        <taxon>Insecta</taxon>
        <taxon>Pterygota</taxon>
        <taxon>Neoptera</taxon>
        <taxon>Endopterygota</taxon>
        <taxon>Lepidoptera</taxon>
        <taxon>Glossata</taxon>
        <taxon>Ditrysia</taxon>
        <taxon>Papilionoidea</taxon>
        <taxon>Nymphalidae</taxon>
        <taxon>Danainae</taxon>
        <taxon>Danaini</taxon>
        <taxon>Danaina</taxon>
        <taxon>Danaus</taxon>
        <taxon>Anosia</taxon>
    </lineage>
</organism>
<feature type="compositionally biased region" description="Polar residues" evidence="1">
    <location>
        <begin position="95"/>
        <end position="116"/>
    </location>
</feature>
<dbReference type="EMBL" id="CAKASE010000043">
    <property type="protein sequence ID" value="CAG9559059.1"/>
    <property type="molecule type" value="Genomic_DNA"/>
</dbReference>
<comment type="caution">
    <text evidence="2">The sequence shown here is derived from an EMBL/GenBank/DDBJ whole genome shotgun (WGS) entry which is preliminary data.</text>
</comment>
<evidence type="ECO:0000256" key="1">
    <source>
        <dbReference type="SAM" id="MobiDB-lite"/>
    </source>
</evidence>
<evidence type="ECO:0000313" key="3">
    <source>
        <dbReference type="Proteomes" id="UP000789524"/>
    </source>
</evidence>
<accession>A0A8J2VXR9</accession>
<gene>
    <name evidence="2" type="ORF">DCHRY22_LOCUS996</name>
</gene>
<sequence length="116" mass="13516">MEKGVDISFSKAVDLSAVKSLEKTLQKEFNQEYMIYNQLLSTSQEVMKNMGIEDMDIGTDLNRLKKAVDRRRSVRWRSEVGQRRFRSQALRRQKLNSQSLRSHLQHSKQASSRVDG</sequence>
<dbReference type="OrthoDB" id="7192578at2759"/>
<keyword evidence="3" id="KW-1185">Reference proteome</keyword>
<feature type="region of interest" description="Disordered" evidence="1">
    <location>
        <begin position="87"/>
        <end position="116"/>
    </location>
</feature>
<dbReference type="Proteomes" id="UP000789524">
    <property type="component" value="Unassembled WGS sequence"/>
</dbReference>
<proteinExistence type="predicted"/>